<feature type="region of interest" description="Disordered" evidence="6">
    <location>
        <begin position="1"/>
        <end position="24"/>
    </location>
</feature>
<proteinExistence type="predicted"/>
<dbReference type="InterPro" id="IPR017887">
    <property type="entry name" value="TF_TCP_subgr"/>
</dbReference>
<keyword evidence="3" id="KW-0238">DNA-binding</keyword>
<feature type="domain" description="TCP" evidence="7">
    <location>
        <begin position="90"/>
        <end position="144"/>
    </location>
</feature>
<dbReference type="Pfam" id="PF03634">
    <property type="entry name" value="TCP"/>
    <property type="match status" value="1"/>
</dbReference>
<dbReference type="Proteomes" id="UP000825935">
    <property type="component" value="Chromosome 37"/>
</dbReference>
<accession>A0A8T2Q6Y1</accession>
<evidence type="ECO:0000256" key="6">
    <source>
        <dbReference type="SAM" id="MobiDB-lite"/>
    </source>
</evidence>
<dbReference type="EMBL" id="CM035442">
    <property type="protein sequence ID" value="KAH7279534.1"/>
    <property type="molecule type" value="Genomic_DNA"/>
</dbReference>
<name>A0A8T2Q6Y1_CERRI</name>
<dbReference type="OrthoDB" id="1911901at2759"/>
<evidence type="ECO:0000259" key="7">
    <source>
        <dbReference type="PROSITE" id="PS51369"/>
    </source>
</evidence>
<dbReference type="PANTHER" id="PTHR31072:SF91">
    <property type="entry name" value="TRANSCRIPTION FACTOR TCP6"/>
    <property type="match status" value="1"/>
</dbReference>
<keyword evidence="5" id="KW-0539">Nucleus</keyword>
<dbReference type="GO" id="GO:0043565">
    <property type="term" value="F:sequence-specific DNA binding"/>
    <property type="evidence" value="ECO:0007669"/>
    <property type="project" value="TreeGrafter"/>
</dbReference>
<keyword evidence="2" id="KW-0805">Transcription regulation</keyword>
<keyword evidence="9" id="KW-1185">Reference proteome</keyword>
<dbReference type="PANTHER" id="PTHR31072">
    <property type="entry name" value="TRANSCRIPTION FACTOR TCP4-RELATED"/>
    <property type="match status" value="1"/>
</dbReference>
<evidence type="ECO:0000313" key="8">
    <source>
        <dbReference type="EMBL" id="KAH7279534.1"/>
    </source>
</evidence>
<keyword evidence="4" id="KW-0804">Transcription</keyword>
<dbReference type="PROSITE" id="PS51369">
    <property type="entry name" value="TCP"/>
    <property type="match status" value="1"/>
</dbReference>
<evidence type="ECO:0000313" key="9">
    <source>
        <dbReference type="Proteomes" id="UP000825935"/>
    </source>
</evidence>
<dbReference type="InterPro" id="IPR005333">
    <property type="entry name" value="Transcription_factor_TCP"/>
</dbReference>
<evidence type="ECO:0000256" key="1">
    <source>
        <dbReference type="ARBA" id="ARBA00004123"/>
    </source>
</evidence>
<comment type="subcellular location">
    <subcellularLocation>
        <location evidence="1">Nucleus</location>
    </subcellularLocation>
</comment>
<gene>
    <name evidence="8" type="ORF">KP509_37G023400</name>
</gene>
<feature type="region of interest" description="Disordered" evidence="6">
    <location>
        <begin position="195"/>
        <end position="215"/>
    </location>
</feature>
<sequence length="351" mass="37683">MPLSPTVSPHHRVGDGVMAGGGSPPSLVRAMLEAISGDSSGEQGAFEMSLKEEPILGGTILSAPPCEKSESAMNKQDGVVGLKKRVRDRSKDGHTKVDGRGTRVRLPAMCAARLFQLTRELGHKSDGETVEWLLRQAEPSIIAATGSGTVPASFVLSSGSSSSSSLRTFSVPILCPLQTSVPVTESSHHCTKISSTAEGGPFLPEQSSSSEDAKPCSDSSLVEFHHWIKSQPTFPGMDGKKAIVQHEEKMKKKRTSAAENVEAEEKAQKVEAFPTAKRSSIYPLLLSSDNKHFNVHSGMMWQNPCQSNPPVSSSGRIPALKSGEGLKTDLCNPNSYHSVTYYKQDPHFTTK</sequence>
<evidence type="ECO:0000256" key="5">
    <source>
        <dbReference type="ARBA" id="ARBA00023242"/>
    </source>
</evidence>
<dbReference type="AlphaFoldDB" id="A0A8T2Q6Y1"/>
<reference evidence="8" key="1">
    <citation type="submission" date="2021-08" db="EMBL/GenBank/DDBJ databases">
        <title>WGS assembly of Ceratopteris richardii.</title>
        <authorList>
            <person name="Marchant D.B."/>
            <person name="Chen G."/>
            <person name="Jenkins J."/>
            <person name="Shu S."/>
            <person name="Leebens-Mack J."/>
            <person name="Grimwood J."/>
            <person name="Schmutz J."/>
            <person name="Soltis P."/>
            <person name="Soltis D."/>
            <person name="Chen Z.-H."/>
        </authorList>
    </citation>
    <scope>NUCLEOTIDE SEQUENCE</scope>
    <source>
        <strain evidence="8">Whitten #5841</strain>
        <tissue evidence="8">Leaf</tissue>
    </source>
</reference>
<evidence type="ECO:0000256" key="3">
    <source>
        <dbReference type="ARBA" id="ARBA00023125"/>
    </source>
</evidence>
<comment type="caution">
    <text evidence="8">The sequence shown here is derived from an EMBL/GenBank/DDBJ whole genome shotgun (WGS) entry which is preliminary data.</text>
</comment>
<evidence type="ECO:0000256" key="2">
    <source>
        <dbReference type="ARBA" id="ARBA00023015"/>
    </source>
</evidence>
<evidence type="ECO:0000256" key="4">
    <source>
        <dbReference type="ARBA" id="ARBA00023163"/>
    </source>
</evidence>
<dbReference type="GO" id="GO:0005634">
    <property type="term" value="C:nucleus"/>
    <property type="evidence" value="ECO:0007669"/>
    <property type="project" value="UniProtKB-SubCell"/>
</dbReference>
<organism evidence="8 9">
    <name type="scientific">Ceratopteris richardii</name>
    <name type="common">Triangle waterfern</name>
    <dbReference type="NCBI Taxonomy" id="49495"/>
    <lineage>
        <taxon>Eukaryota</taxon>
        <taxon>Viridiplantae</taxon>
        <taxon>Streptophyta</taxon>
        <taxon>Embryophyta</taxon>
        <taxon>Tracheophyta</taxon>
        <taxon>Polypodiopsida</taxon>
        <taxon>Polypodiidae</taxon>
        <taxon>Polypodiales</taxon>
        <taxon>Pteridineae</taxon>
        <taxon>Pteridaceae</taxon>
        <taxon>Parkerioideae</taxon>
        <taxon>Ceratopteris</taxon>
    </lineage>
</organism>
<protein>
    <recommendedName>
        <fullName evidence="7">TCP domain-containing protein</fullName>
    </recommendedName>
</protein>
<dbReference type="GO" id="GO:0003700">
    <property type="term" value="F:DNA-binding transcription factor activity"/>
    <property type="evidence" value="ECO:0007669"/>
    <property type="project" value="InterPro"/>
</dbReference>